<feature type="transmembrane region" description="Helical" evidence="1">
    <location>
        <begin position="134"/>
        <end position="150"/>
    </location>
</feature>
<sequence>MKRNPCIEYIRLIACLIVVACHVNFQLVSTADTAGLKTFYFCVFSDGVAIFWMITGCFLFQNSRLLPLIKRALTKVLLPTLLLFMLCLAISGWHLPVKYFDHTWYVFVYLTVIILFPLLKPFAGFLDRGKGRDLAFLCISLLLFLLNDLMENRLLFFGFTPLTGFLPAAAEILWGHILYRRVRTGRILAPVLLFFTLNLARTFAQLRLYSIGSDHNLRVWYSVFGILCGACILCCGLLTSGRFSGEGQPGKNAEHNQRLSGVLCAAASYTFGIYLLHPLLAGAATALNLWDILQERLSARLPYPIGSLLFLLIGTGGIFFASLLACILLRSVKKRVLLIMERLPHRGQP</sequence>
<accession>A0A9D1EAQ1</accession>
<feature type="transmembrane region" description="Helical" evidence="1">
    <location>
        <begin position="72"/>
        <end position="92"/>
    </location>
</feature>
<evidence type="ECO:0000313" key="3">
    <source>
        <dbReference type="EMBL" id="HIR71061.1"/>
    </source>
</evidence>
<name>A0A9D1EAQ1_9FIRM</name>
<organism evidence="3 4">
    <name type="scientific">Candidatus Pullilachnospira gallistercoris</name>
    <dbReference type="NCBI Taxonomy" id="2840911"/>
    <lineage>
        <taxon>Bacteria</taxon>
        <taxon>Bacillati</taxon>
        <taxon>Bacillota</taxon>
        <taxon>Clostridia</taxon>
        <taxon>Lachnospirales</taxon>
        <taxon>Lachnospiraceae</taxon>
        <taxon>Lachnospiraceae incertae sedis</taxon>
        <taxon>Candidatus Pullilachnospira</taxon>
    </lineage>
</organism>
<evidence type="ECO:0000256" key="1">
    <source>
        <dbReference type="SAM" id="Phobius"/>
    </source>
</evidence>
<feature type="transmembrane region" description="Helical" evidence="1">
    <location>
        <begin position="156"/>
        <end position="175"/>
    </location>
</feature>
<proteinExistence type="predicted"/>
<keyword evidence="3" id="KW-0012">Acyltransferase</keyword>
<reference evidence="3" key="1">
    <citation type="submission" date="2020-10" db="EMBL/GenBank/DDBJ databases">
        <authorList>
            <person name="Gilroy R."/>
        </authorList>
    </citation>
    <scope>NUCLEOTIDE SEQUENCE</scope>
    <source>
        <strain evidence="3">ChiSjej5B23-6657</strain>
    </source>
</reference>
<keyword evidence="1" id="KW-0812">Transmembrane</keyword>
<feature type="transmembrane region" description="Helical" evidence="1">
    <location>
        <begin position="104"/>
        <end position="122"/>
    </location>
</feature>
<feature type="transmembrane region" description="Helical" evidence="1">
    <location>
        <begin position="187"/>
        <end position="204"/>
    </location>
</feature>
<gene>
    <name evidence="3" type="ORF">IAA55_07250</name>
</gene>
<protein>
    <submittedName>
        <fullName evidence="3">Acyltransferase family protein</fullName>
    </submittedName>
</protein>
<keyword evidence="3" id="KW-0808">Transferase</keyword>
<comment type="caution">
    <text evidence="3">The sequence shown here is derived from an EMBL/GenBank/DDBJ whole genome shotgun (WGS) entry which is preliminary data.</text>
</comment>
<dbReference type="EMBL" id="DVHM01000114">
    <property type="protein sequence ID" value="HIR71061.1"/>
    <property type="molecule type" value="Genomic_DNA"/>
</dbReference>
<dbReference type="Proteomes" id="UP000823912">
    <property type="component" value="Unassembled WGS sequence"/>
</dbReference>
<feature type="transmembrane region" description="Helical" evidence="1">
    <location>
        <begin position="219"/>
        <end position="238"/>
    </location>
</feature>
<dbReference type="AlphaFoldDB" id="A0A9D1EAQ1"/>
<keyword evidence="1" id="KW-0472">Membrane</keyword>
<feature type="transmembrane region" description="Helical" evidence="1">
    <location>
        <begin position="38"/>
        <end position="60"/>
    </location>
</feature>
<dbReference type="Pfam" id="PF01757">
    <property type="entry name" value="Acyl_transf_3"/>
    <property type="match status" value="1"/>
</dbReference>
<reference evidence="3" key="2">
    <citation type="journal article" date="2021" name="PeerJ">
        <title>Extensive microbial diversity within the chicken gut microbiome revealed by metagenomics and culture.</title>
        <authorList>
            <person name="Gilroy R."/>
            <person name="Ravi A."/>
            <person name="Getino M."/>
            <person name="Pursley I."/>
            <person name="Horton D.L."/>
            <person name="Alikhan N.F."/>
            <person name="Baker D."/>
            <person name="Gharbi K."/>
            <person name="Hall N."/>
            <person name="Watson M."/>
            <person name="Adriaenssens E.M."/>
            <person name="Foster-Nyarko E."/>
            <person name="Jarju S."/>
            <person name="Secka A."/>
            <person name="Antonio M."/>
            <person name="Oren A."/>
            <person name="Chaudhuri R.R."/>
            <person name="La Ragione R."/>
            <person name="Hildebrand F."/>
            <person name="Pallen M.J."/>
        </authorList>
    </citation>
    <scope>NUCLEOTIDE SEQUENCE</scope>
    <source>
        <strain evidence="3">ChiSjej5B23-6657</strain>
    </source>
</reference>
<feature type="transmembrane region" description="Helical" evidence="1">
    <location>
        <begin position="259"/>
        <end position="281"/>
    </location>
</feature>
<evidence type="ECO:0000313" key="4">
    <source>
        <dbReference type="Proteomes" id="UP000823912"/>
    </source>
</evidence>
<feature type="domain" description="Acyltransferase 3" evidence="2">
    <location>
        <begin position="5"/>
        <end position="324"/>
    </location>
</feature>
<keyword evidence="1" id="KW-1133">Transmembrane helix</keyword>
<evidence type="ECO:0000259" key="2">
    <source>
        <dbReference type="Pfam" id="PF01757"/>
    </source>
</evidence>
<feature type="transmembrane region" description="Helical" evidence="1">
    <location>
        <begin position="301"/>
        <end position="329"/>
    </location>
</feature>
<dbReference type="InterPro" id="IPR002656">
    <property type="entry name" value="Acyl_transf_3_dom"/>
</dbReference>
<dbReference type="GO" id="GO:0016747">
    <property type="term" value="F:acyltransferase activity, transferring groups other than amino-acyl groups"/>
    <property type="evidence" value="ECO:0007669"/>
    <property type="project" value="InterPro"/>
</dbReference>
<feature type="transmembrane region" description="Helical" evidence="1">
    <location>
        <begin position="9"/>
        <end position="26"/>
    </location>
</feature>